<evidence type="ECO:0000313" key="2">
    <source>
        <dbReference type="Proteomes" id="UP001358586"/>
    </source>
</evidence>
<accession>A0ABR0Q7U1</accession>
<gene>
    <name evidence="1" type="ORF">PVK06_010994</name>
</gene>
<dbReference type="EMBL" id="JARKNE010000004">
    <property type="protein sequence ID" value="KAK5835306.1"/>
    <property type="molecule type" value="Genomic_DNA"/>
</dbReference>
<proteinExistence type="predicted"/>
<name>A0ABR0Q7U1_GOSAR</name>
<organism evidence="1 2">
    <name type="scientific">Gossypium arboreum</name>
    <name type="common">Tree cotton</name>
    <name type="synonym">Gossypium nanking</name>
    <dbReference type="NCBI Taxonomy" id="29729"/>
    <lineage>
        <taxon>Eukaryota</taxon>
        <taxon>Viridiplantae</taxon>
        <taxon>Streptophyta</taxon>
        <taxon>Embryophyta</taxon>
        <taxon>Tracheophyta</taxon>
        <taxon>Spermatophyta</taxon>
        <taxon>Magnoliopsida</taxon>
        <taxon>eudicotyledons</taxon>
        <taxon>Gunneridae</taxon>
        <taxon>Pentapetalae</taxon>
        <taxon>rosids</taxon>
        <taxon>malvids</taxon>
        <taxon>Malvales</taxon>
        <taxon>Malvaceae</taxon>
        <taxon>Malvoideae</taxon>
        <taxon>Gossypium</taxon>
    </lineage>
</organism>
<reference evidence="1 2" key="1">
    <citation type="submission" date="2023-03" db="EMBL/GenBank/DDBJ databases">
        <title>WGS of Gossypium arboreum.</title>
        <authorList>
            <person name="Yu D."/>
        </authorList>
    </citation>
    <scope>NUCLEOTIDE SEQUENCE [LARGE SCALE GENOMIC DNA]</scope>
    <source>
        <tissue evidence="1">Leaf</tissue>
    </source>
</reference>
<dbReference type="Proteomes" id="UP001358586">
    <property type="component" value="Chromosome 4"/>
</dbReference>
<comment type="caution">
    <text evidence="1">The sequence shown here is derived from an EMBL/GenBank/DDBJ whole genome shotgun (WGS) entry which is preliminary data.</text>
</comment>
<protein>
    <submittedName>
        <fullName evidence="1">Uncharacterized protein</fullName>
    </submittedName>
</protein>
<evidence type="ECO:0000313" key="1">
    <source>
        <dbReference type="EMBL" id="KAK5835306.1"/>
    </source>
</evidence>
<sequence length="58" mass="6024">MAYLLGTGARWRVYGSHAGIRRLAVVAGGVVRSEGGGCTEPGGCGTRVAEVFWAIWAS</sequence>
<keyword evidence="2" id="KW-1185">Reference proteome</keyword>